<sequence length="127" mass="13156">MPTASNLFGASRETSTSTAFGSTSITETTSTSKRTTSTAPSVLTSADLVQTDSYFSNPFQASYSLSKDIPFAHQSPSPSPAPTPKSRSPQAREARSKASPKPAAAETTALPAETQPAATRNGVSDET</sequence>
<dbReference type="EMBL" id="JBHFEH010000001">
    <property type="protein sequence ID" value="KAL2059068.1"/>
    <property type="molecule type" value="Genomic_DNA"/>
</dbReference>
<evidence type="ECO:0000256" key="1">
    <source>
        <dbReference type="SAM" id="MobiDB-lite"/>
    </source>
</evidence>
<proteinExistence type="predicted"/>
<feature type="region of interest" description="Disordered" evidence="1">
    <location>
        <begin position="67"/>
        <end position="127"/>
    </location>
</feature>
<feature type="compositionally biased region" description="Low complexity" evidence="1">
    <location>
        <begin position="97"/>
        <end position="119"/>
    </location>
</feature>
<accession>A0ABR4BMN6</accession>
<reference evidence="2 3" key="1">
    <citation type="submission" date="2024-09" db="EMBL/GenBank/DDBJ databases">
        <title>Rethinking Asexuality: The Enigmatic Case of Functional Sexual Genes in Lepraria (Stereocaulaceae).</title>
        <authorList>
            <person name="Doellman M."/>
            <person name="Sun Y."/>
            <person name="Barcenas-Pena A."/>
            <person name="Lumbsch H.T."/>
            <person name="Grewe F."/>
        </authorList>
    </citation>
    <scope>NUCLEOTIDE SEQUENCE [LARGE SCALE GENOMIC DNA]</scope>
    <source>
        <strain evidence="2 3">Grewe 0041</strain>
    </source>
</reference>
<evidence type="ECO:0000313" key="2">
    <source>
        <dbReference type="EMBL" id="KAL2059068.1"/>
    </source>
</evidence>
<comment type="caution">
    <text evidence="2">The sequence shown here is derived from an EMBL/GenBank/DDBJ whole genome shotgun (WGS) entry which is preliminary data.</text>
</comment>
<feature type="compositionally biased region" description="Low complexity" evidence="1">
    <location>
        <begin position="22"/>
        <end position="41"/>
    </location>
</feature>
<organism evidence="2 3">
    <name type="scientific">Lepraria finkii</name>
    <dbReference type="NCBI Taxonomy" id="1340010"/>
    <lineage>
        <taxon>Eukaryota</taxon>
        <taxon>Fungi</taxon>
        <taxon>Dikarya</taxon>
        <taxon>Ascomycota</taxon>
        <taxon>Pezizomycotina</taxon>
        <taxon>Lecanoromycetes</taxon>
        <taxon>OSLEUM clade</taxon>
        <taxon>Lecanoromycetidae</taxon>
        <taxon>Lecanorales</taxon>
        <taxon>Lecanorineae</taxon>
        <taxon>Stereocaulaceae</taxon>
        <taxon>Lepraria</taxon>
    </lineage>
</organism>
<protein>
    <submittedName>
        <fullName evidence="2">Uncharacterized protein</fullName>
    </submittedName>
</protein>
<gene>
    <name evidence="2" type="ORF">ABVK25_000360</name>
</gene>
<keyword evidence="3" id="KW-1185">Reference proteome</keyword>
<evidence type="ECO:0000313" key="3">
    <source>
        <dbReference type="Proteomes" id="UP001590951"/>
    </source>
</evidence>
<name>A0ABR4BMN6_9LECA</name>
<feature type="region of interest" description="Disordered" evidence="1">
    <location>
        <begin position="1"/>
        <end position="42"/>
    </location>
</feature>
<dbReference type="Proteomes" id="UP001590951">
    <property type="component" value="Unassembled WGS sequence"/>
</dbReference>
<feature type="compositionally biased region" description="Polar residues" evidence="1">
    <location>
        <begin position="1"/>
        <end position="21"/>
    </location>
</feature>